<dbReference type="OrthoDB" id="6190698at2"/>
<proteinExistence type="predicted"/>
<dbReference type="InterPro" id="IPR003959">
    <property type="entry name" value="ATPase_AAA_core"/>
</dbReference>
<evidence type="ECO:0000259" key="1">
    <source>
        <dbReference type="SMART" id="SM00382"/>
    </source>
</evidence>
<evidence type="ECO:0000313" key="2">
    <source>
        <dbReference type="EMBL" id="TQV85983.1"/>
    </source>
</evidence>
<dbReference type="Pfam" id="PF00004">
    <property type="entry name" value="AAA"/>
    <property type="match status" value="1"/>
</dbReference>
<dbReference type="SUPFAM" id="SSF52540">
    <property type="entry name" value="P-loop containing nucleoside triphosphate hydrolases"/>
    <property type="match status" value="1"/>
</dbReference>
<keyword evidence="2" id="KW-0547">Nucleotide-binding</keyword>
<sequence>MLLRIIDVPANENSEKAEDAIQILLESNNSTEGFITESYTSPVYENFYQTLAWYFSDYPLQNNPESLQESIGDRGVVEKVIKFGQYIGDELLGEDYQLIKIKETIEEQGYENLEVQVESARIDFFKELWEAAILHESRYVLSAVVKGFQRRFIQTNGSPDSLNDSSSADLQKELAELRYELKTTPPVQDHVSQLLQGDTTQVKGESSPVFDVGHQQESQRQREEHQPLRVLYFISRPTALKLPYDNSCVINLSLNAIASGGVIDYELCHVADKEKLIERLQDKSKPVHIFHYDGPVIFENEEAHFLFNNTPSSRISISELADSLVENQVAALSVDARCYLENEQTISASAGLAIIAKEAHQQGLGNVIGLGQVANPWIGVQCFEAIYLQITKGLTLAQAVVEARKALQSQIETELTTVQPIPFHPWSLLVHYGRQSVTFFESPQTFAEQDTPQQTEYFREKLFGFHTEMQPPMLKQVGDGQALQLISQSTSQFTNPQMSNVKQAALVVGEKGSGKTQLAHIVSLYLAQTQQIDFGFYFDCGANHYSPSDMLEMIAPVIANKTQSPELSFEKVKQKLGDYHCCFIFDNVDKSSKENIAKDSTSEAEQQSLNCFLHQLLSDGHKIVIIGESYAGLTPVIDENLATVKIELSPLPMVEQKMIAVENLRQLSLSSSELTAENLTAICSDQDWEKLLLSLKGNPWLTRKVMPLLQSSNVGELTSQVEKHINDEQDNSLVKRSKMALFYQWQWRELAPFWQQLLVLCSETRGLLLELIMTVTDQKTPFEPAKNLFSLLAEKNTAEDIDPKNVKLAEGIELWESAGFLSRLPHGRMVDSRCLNFLAQQRENCGLNNINQEELQFRFSQIICEGIRLLAQHVVKQPNPNISNNLLINRRFWVKHFENLWINDDYRGFFGVKNAFEQLLQQVKLDGESRAWSLKLLESTPKTYFTDELNLQESPSDKTDSEGAINKKIAWLTLASSVMGESEAKNSLRLKEGAQAWQTWFDKLREPVKKSELLLLQQVSTFLQHFYQSQSNWNDCLIVGTKTLSIYQQHEAWQGVIQSLKSLAKYSYELGDSEQALAYEDQIINDIPYENSPPGFKFQQMLDILFTRVSRGKAQHSQLLLDQLREADEAEKFADMLEGIQCDIHFQNGNYPASLPYYCKIWVRALKSNQQAQVEQLKTRLIELEEKLGRELFNQQFEKEVPEGTVRPRDYVG</sequence>
<dbReference type="Proteomes" id="UP000315439">
    <property type="component" value="Unassembled WGS sequence"/>
</dbReference>
<accession>A0A545U992</accession>
<organism evidence="2 3">
    <name type="scientific">Aliikangiella coralliicola</name>
    <dbReference type="NCBI Taxonomy" id="2592383"/>
    <lineage>
        <taxon>Bacteria</taxon>
        <taxon>Pseudomonadati</taxon>
        <taxon>Pseudomonadota</taxon>
        <taxon>Gammaproteobacteria</taxon>
        <taxon>Oceanospirillales</taxon>
        <taxon>Pleioneaceae</taxon>
        <taxon>Aliikangiella</taxon>
    </lineage>
</organism>
<name>A0A545U992_9GAMM</name>
<dbReference type="GO" id="GO:0005524">
    <property type="term" value="F:ATP binding"/>
    <property type="evidence" value="ECO:0007669"/>
    <property type="project" value="UniProtKB-KW"/>
</dbReference>
<gene>
    <name evidence="2" type="ORF">FLL46_18910</name>
</gene>
<dbReference type="EMBL" id="VIKS01000011">
    <property type="protein sequence ID" value="TQV85983.1"/>
    <property type="molecule type" value="Genomic_DNA"/>
</dbReference>
<dbReference type="SMART" id="SM00382">
    <property type="entry name" value="AAA"/>
    <property type="match status" value="1"/>
</dbReference>
<dbReference type="RefSeq" id="WP_142932902.1">
    <property type="nucleotide sequence ID" value="NZ_ML660167.1"/>
</dbReference>
<keyword evidence="2" id="KW-0067">ATP-binding</keyword>
<dbReference type="InterPro" id="IPR003593">
    <property type="entry name" value="AAA+_ATPase"/>
</dbReference>
<protein>
    <submittedName>
        <fullName evidence="2">ATP-binding protein</fullName>
    </submittedName>
</protein>
<evidence type="ECO:0000313" key="3">
    <source>
        <dbReference type="Proteomes" id="UP000315439"/>
    </source>
</evidence>
<reference evidence="2 3" key="1">
    <citation type="submission" date="2019-07" db="EMBL/GenBank/DDBJ databases">
        <title>Draft genome for Aliikangiella sp. M105.</title>
        <authorList>
            <person name="Wang G."/>
        </authorList>
    </citation>
    <scope>NUCLEOTIDE SEQUENCE [LARGE SCALE GENOMIC DNA]</scope>
    <source>
        <strain evidence="2 3">M105</strain>
    </source>
</reference>
<dbReference type="GO" id="GO:0016887">
    <property type="term" value="F:ATP hydrolysis activity"/>
    <property type="evidence" value="ECO:0007669"/>
    <property type="project" value="InterPro"/>
</dbReference>
<dbReference type="InterPro" id="IPR027417">
    <property type="entry name" value="P-loop_NTPase"/>
</dbReference>
<feature type="domain" description="AAA+ ATPase" evidence="1">
    <location>
        <begin position="501"/>
        <end position="652"/>
    </location>
</feature>
<keyword evidence="3" id="KW-1185">Reference proteome</keyword>
<dbReference type="Gene3D" id="3.40.50.300">
    <property type="entry name" value="P-loop containing nucleotide triphosphate hydrolases"/>
    <property type="match status" value="1"/>
</dbReference>
<comment type="caution">
    <text evidence="2">The sequence shown here is derived from an EMBL/GenBank/DDBJ whole genome shotgun (WGS) entry which is preliminary data.</text>
</comment>
<dbReference type="AlphaFoldDB" id="A0A545U992"/>